<dbReference type="Pfam" id="PF14689">
    <property type="entry name" value="SPOB_a"/>
    <property type="match status" value="1"/>
</dbReference>
<dbReference type="GO" id="GO:0000155">
    <property type="term" value="F:phosphorelay sensor kinase activity"/>
    <property type="evidence" value="ECO:0007669"/>
    <property type="project" value="InterPro"/>
</dbReference>
<dbReference type="GO" id="GO:0042802">
    <property type="term" value="F:identical protein binding"/>
    <property type="evidence" value="ECO:0007669"/>
    <property type="project" value="TreeGrafter"/>
</dbReference>
<evidence type="ECO:0000256" key="1">
    <source>
        <dbReference type="ARBA" id="ARBA00022553"/>
    </source>
</evidence>
<dbReference type="InterPro" id="IPR032834">
    <property type="entry name" value="NatK-like_C"/>
</dbReference>
<evidence type="ECO:0000259" key="4">
    <source>
        <dbReference type="Pfam" id="PF14501"/>
    </source>
</evidence>
<evidence type="ECO:0000256" key="3">
    <source>
        <dbReference type="ARBA" id="ARBA00022777"/>
    </source>
</evidence>
<dbReference type="CDD" id="cd16935">
    <property type="entry name" value="HATPase_AgrC-ComD-like"/>
    <property type="match status" value="1"/>
</dbReference>
<dbReference type="SUPFAM" id="SSF55890">
    <property type="entry name" value="Sporulation response regulatory protein Spo0B"/>
    <property type="match status" value="1"/>
</dbReference>
<keyword evidence="2" id="KW-0808">Transferase</keyword>
<evidence type="ECO:0000313" key="6">
    <source>
        <dbReference type="EMBL" id="HIV28786.1"/>
    </source>
</evidence>
<evidence type="ECO:0000256" key="2">
    <source>
        <dbReference type="ARBA" id="ARBA00022679"/>
    </source>
</evidence>
<proteinExistence type="predicted"/>
<evidence type="ECO:0000313" key="7">
    <source>
        <dbReference type="Proteomes" id="UP000886884"/>
    </source>
</evidence>
<keyword evidence="1" id="KW-0597">Phosphoprotein</keyword>
<dbReference type="Proteomes" id="UP000886884">
    <property type="component" value="Unassembled WGS sequence"/>
</dbReference>
<name>A0A9D1P907_9FIRM</name>
<protein>
    <submittedName>
        <fullName evidence="6">GHKL domain-containing protein</fullName>
    </submittedName>
</protein>
<dbReference type="SUPFAM" id="SSF55874">
    <property type="entry name" value="ATPase domain of HSP90 chaperone/DNA topoisomerase II/histidine kinase"/>
    <property type="match status" value="1"/>
</dbReference>
<gene>
    <name evidence="6" type="ORF">IAA64_12560</name>
</gene>
<comment type="caution">
    <text evidence="6">The sequence shown here is derived from an EMBL/GenBank/DDBJ whole genome shotgun (WGS) entry which is preliminary data.</text>
</comment>
<keyword evidence="3" id="KW-0418">Kinase</keyword>
<evidence type="ECO:0000259" key="5">
    <source>
        <dbReference type="Pfam" id="PF14689"/>
    </source>
</evidence>
<organism evidence="6 7">
    <name type="scientific">Candidatus Ornithocaccomicrobium faecavium</name>
    <dbReference type="NCBI Taxonomy" id="2840890"/>
    <lineage>
        <taxon>Bacteria</taxon>
        <taxon>Bacillati</taxon>
        <taxon>Bacillota</taxon>
        <taxon>Clostridia</taxon>
        <taxon>Candidatus Ornithocaccomicrobium</taxon>
    </lineage>
</organism>
<dbReference type="PANTHER" id="PTHR40448">
    <property type="entry name" value="TWO-COMPONENT SENSOR HISTIDINE KINASE"/>
    <property type="match status" value="1"/>
</dbReference>
<dbReference type="InterPro" id="IPR039506">
    <property type="entry name" value="SPOB_a"/>
</dbReference>
<dbReference type="EMBL" id="DVOT01000226">
    <property type="protein sequence ID" value="HIV28786.1"/>
    <property type="molecule type" value="Genomic_DNA"/>
</dbReference>
<feature type="domain" description="SpoOB alpha-helical" evidence="5">
    <location>
        <begin position="53"/>
        <end position="108"/>
    </location>
</feature>
<dbReference type="AlphaFoldDB" id="A0A9D1P907"/>
<dbReference type="Gene3D" id="1.10.287.130">
    <property type="match status" value="1"/>
</dbReference>
<reference evidence="6" key="1">
    <citation type="submission" date="2020-10" db="EMBL/GenBank/DDBJ databases">
        <authorList>
            <person name="Gilroy R."/>
        </authorList>
    </citation>
    <scope>NUCLEOTIDE SEQUENCE</scope>
    <source>
        <strain evidence="6">CHK183-6373</strain>
    </source>
</reference>
<dbReference type="PANTHER" id="PTHR40448:SF1">
    <property type="entry name" value="TWO-COMPONENT SENSOR HISTIDINE KINASE"/>
    <property type="match status" value="1"/>
</dbReference>
<dbReference type="Pfam" id="PF14501">
    <property type="entry name" value="HATPase_c_5"/>
    <property type="match status" value="1"/>
</dbReference>
<dbReference type="InterPro" id="IPR016120">
    <property type="entry name" value="Sig_transdc_His_kin_SpoOB"/>
</dbReference>
<accession>A0A9D1P907</accession>
<sequence length="249" mass="28055">MAAGKSRWRGDCARRRCARSPAAIEQIKGARALGRRLDKRIAAYQNELVSRHADEVQTIYREMRMWRHDYHNHIQTMKACLAMGQTDKLADYLETLDRDLEDVDTILRTGNFMVDAILNSKLSLAKARGIAVNASASVPPQLRVSDIDLCVALGNLLDNAMEACLRVEREEERFLRVYIAPKKEQLYICVTNSSPGREKRLGGRFATRKSGFHGFGLLRIDRICEKYGGLVTRASEEGAFTSELLLPLA</sequence>
<dbReference type="Gene3D" id="3.30.565.10">
    <property type="entry name" value="Histidine kinase-like ATPase, C-terminal domain"/>
    <property type="match status" value="1"/>
</dbReference>
<feature type="domain" description="Sensor histidine kinase NatK-like C-terminal" evidence="4">
    <location>
        <begin position="147"/>
        <end position="247"/>
    </location>
</feature>
<dbReference type="InterPro" id="IPR036890">
    <property type="entry name" value="HATPase_C_sf"/>
</dbReference>
<reference evidence="6" key="2">
    <citation type="journal article" date="2021" name="PeerJ">
        <title>Extensive microbial diversity within the chicken gut microbiome revealed by metagenomics and culture.</title>
        <authorList>
            <person name="Gilroy R."/>
            <person name="Ravi A."/>
            <person name="Getino M."/>
            <person name="Pursley I."/>
            <person name="Horton D.L."/>
            <person name="Alikhan N.F."/>
            <person name="Baker D."/>
            <person name="Gharbi K."/>
            <person name="Hall N."/>
            <person name="Watson M."/>
            <person name="Adriaenssens E.M."/>
            <person name="Foster-Nyarko E."/>
            <person name="Jarju S."/>
            <person name="Secka A."/>
            <person name="Antonio M."/>
            <person name="Oren A."/>
            <person name="Chaudhuri R.R."/>
            <person name="La Ragione R."/>
            <person name="Hildebrand F."/>
            <person name="Pallen M.J."/>
        </authorList>
    </citation>
    <scope>NUCLEOTIDE SEQUENCE</scope>
    <source>
        <strain evidence="6">CHK183-6373</strain>
    </source>
</reference>